<sequence length="89" mass="9717">MASINELANNPKMKLSQADKTVVSNALKQMDLSALADRFKGLEKAFTWGDRLLKAEKIRDGVVTGVTTGTGKSWRLRLKLCTSVVLLAP</sequence>
<dbReference type="EMBL" id="OQ790078">
    <property type="protein sequence ID" value="WJE88319.1"/>
    <property type="molecule type" value="Genomic_DNA"/>
</dbReference>
<protein>
    <submittedName>
        <fullName evidence="1">Uncharacterized protein</fullName>
    </submittedName>
</protein>
<organism evidence="1">
    <name type="scientific">Klebsiella phage Kpn74</name>
    <dbReference type="NCBI Taxonomy" id="3044026"/>
    <lineage>
        <taxon>Viruses</taxon>
        <taxon>Duplodnaviria</taxon>
        <taxon>Heunggongvirae</taxon>
        <taxon>Uroviricota</taxon>
        <taxon>Caudoviricetes</taxon>
    </lineage>
</organism>
<evidence type="ECO:0000313" key="1">
    <source>
        <dbReference type="EMBL" id="WJE88319.1"/>
    </source>
</evidence>
<dbReference type="Gene3D" id="1.10.490.30">
    <property type="entry name" value="Colicin"/>
    <property type="match status" value="1"/>
</dbReference>
<reference evidence="1" key="1">
    <citation type="journal article" date="2024" name="Can. J. Microbiol.">
        <title>Biological and genomic characteristics of three novel bacteriophages and a phage-plasmid of Klebsiella pneumoniae.</title>
        <authorList>
            <person name="Uskudar-Guclu A."/>
            <person name="Unlu S."/>
            <person name="Salih-Dogan H."/>
            <person name="Yalcin S."/>
            <person name="Basustaoglu A."/>
        </authorList>
    </citation>
    <scope>NUCLEOTIDE SEQUENCE</scope>
</reference>
<name>A0AAT9V5C9_9CAUD</name>
<proteinExistence type="predicted"/>
<dbReference type="SUPFAM" id="SSF56837">
    <property type="entry name" value="Colicin"/>
    <property type="match status" value="1"/>
</dbReference>
<accession>A0AAT9V5C9</accession>
<dbReference type="InterPro" id="IPR038283">
    <property type="entry name" value="Channel_colicin_C_sf"/>
</dbReference>